<dbReference type="eggNOG" id="COG1917">
    <property type="taxonomic scope" value="Bacteria"/>
</dbReference>
<dbReference type="Pfam" id="PF07883">
    <property type="entry name" value="Cupin_2"/>
    <property type="match status" value="1"/>
</dbReference>
<keyword evidence="1" id="KW-0479">Metal-binding</keyword>
<dbReference type="EMBL" id="FR872582">
    <property type="protein sequence ID" value="CCB89282.1"/>
    <property type="molecule type" value="Genomic_DNA"/>
</dbReference>
<dbReference type="STRING" id="331113.SNE_A14050"/>
<evidence type="ECO:0000313" key="3">
    <source>
        <dbReference type="EMBL" id="CCB89282.1"/>
    </source>
</evidence>
<dbReference type="Gene3D" id="2.60.120.10">
    <property type="entry name" value="Jelly Rolls"/>
    <property type="match status" value="1"/>
</dbReference>
<dbReference type="InterPro" id="IPR051610">
    <property type="entry name" value="GPI/OXD"/>
</dbReference>
<evidence type="ECO:0000256" key="1">
    <source>
        <dbReference type="ARBA" id="ARBA00022723"/>
    </source>
</evidence>
<keyword evidence="4" id="KW-1185">Reference proteome</keyword>
<accession>F8L8Y0</accession>
<gene>
    <name evidence="3" type="ordered locus">SNE_A14050</name>
</gene>
<dbReference type="HOGENOM" id="CLU_170082_0_0_0"/>
<sequence length="121" mass="13909">MKYIPAESRNWIEGKGYKKNILLKGMEDLHSQGALVQLLTIEPNTAVPPHYHEKGLEVFYILKGRGMMTIGDEVVHLHEGDTLTCEPEEIHSAENPYDEPFELIVFKTNWENDDSIWLKEG</sequence>
<dbReference type="OrthoDB" id="9797047at2"/>
<evidence type="ECO:0000259" key="2">
    <source>
        <dbReference type="Pfam" id="PF07883"/>
    </source>
</evidence>
<evidence type="ECO:0000313" key="4">
    <source>
        <dbReference type="Proteomes" id="UP000000496"/>
    </source>
</evidence>
<dbReference type="GO" id="GO:0046872">
    <property type="term" value="F:metal ion binding"/>
    <property type="evidence" value="ECO:0007669"/>
    <property type="project" value="UniProtKB-KW"/>
</dbReference>
<proteinExistence type="predicted"/>
<dbReference type="SUPFAM" id="SSF51182">
    <property type="entry name" value="RmlC-like cupins"/>
    <property type="match status" value="1"/>
</dbReference>
<dbReference type="InterPro" id="IPR011051">
    <property type="entry name" value="RmlC_Cupin_sf"/>
</dbReference>
<reference evidence="3 4" key="2">
    <citation type="journal article" date="2011" name="Mol. Biol. Evol.">
        <title>Unity in variety--the pan-genome of the Chlamydiae.</title>
        <authorList>
            <person name="Collingro A."/>
            <person name="Tischler P."/>
            <person name="Weinmaier T."/>
            <person name="Penz T."/>
            <person name="Heinz E."/>
            <person name="Brunham R.C."/>
            <person name="Read T.D."/>
            <person name="Bavoil P.M."/>
            <person name="Sachse K."/>
            <person name="Kahane S."/>
            <person name="Friedman M.G."/>
            <person name="Rattei T."/>
            <person name="Myers G.S."/>
            <person name="Horn M."/>
        </authorList>
    </citation>
    <scope>NUCLEOTIDE SEQUENCE [LARGE SCALE GENOMIC DNA]</scope>
    <source>
        <strain evidence="4">ATCC VR-1471 / Z</strain>
    </source>
</reference>
<dbReference type="InterPro" id="IPR014710">
    <property type="entry name" value="RmlC-like_jellyroll"/>
</dbReference>
<dbReference type="KEGG" id="sng:SNE_A14050"/>
<dbReference type="InterPro" id="IPR013096">
    <property type="entry name" value="Cupin_2"/>
</dbReference>
<name>F8L8Y0_SIMNZ</name>
<feature type="domain" description="Cupin type-2" evidence="2">
    <location>
        <begin position="38"/>
        <end position="105"/>
    </location>
</feature>
<organism evidence="3 4">
    <name type="scientific">Simkania negevensis (strain ATCC VR-1471 / DSM 27360 / Z)</name>
    <dbReference type="NCBI Taxonomy" id="331113"/>
    <lineage>
        <taxon>Bacteria</taxon>
        <taxon>Pseudomonadati</taxon>
        <taxon>Chlamydiota</taxon>
        <taxon>Chlamydiia</taxon>
        <taxon>Parachlamydiales</taxon>
        <taxon>Simkaniaceae</taxon>
        <taxon>Simkania</taxon>
    </lineage>
</organism>
<protein>
    <recommendedName>
        <fullName evidence="2">Cupin type-2 domain-containing protein</fullName>
    </recommendedName>
</protein>
<reference key="1">
    <citation type="journal article" date="2011" name="Mol. Biol. Evol.">
        <title>Unity in variety -- the pan-genome of the Chlamydiae.</title>
        <authorList>
            <person name="Collingro A."/>
            <person name="Tischler P."/>
            <person name="Weinmaier T."/>
            <person name="Penz T."/>
            <person name="Heinz E."/>
            <person name="Brunham R.C."/>
            <person name="Read T.D."/>
            <person name="Bavoil P.M."/>
            <person name="Sachse K."/>
            <person name="Kahane S."/>
            <person name="Friedman M.G."/>
            <person name="Rattei T."/>
            <person name="Myers G.S.A."/>
            <person name="Horn M."/>
        </authorList>
    </citation>
    <scope>NUCLEOTIDE SEQUENCE</scope>
    <source>
        <strain>Z</strain>
    </source>
</reference>
<dbReference type="PANTHER" id="PTHR35848">
    <property type="entry name" value="OXALATE-BINDING PROTEIN"/>
    <property type="match status" value="1"/>
</dbReference>
<dbReference type="AlphaFoldDB" id="F8L8Y0"/>
<dbReference type="PANTHER" id="PTHR35848:SF6">
    <property type="entry name" value="CUPIN TYPE-2 DOMAIN-CONTAINING PROTEIN"/>
    <property type="match status" value="1"/>
</dbReference>
<dbReference type="Proteomes" id="UP000000496">
    <property type="component" value="Chromosome gsn.131"/>
</dbReference>
<dbReference type="RefSeq" id="WP_013943749.1">
    <property type="nucleotide sequence ID" value="NC_015713.1"/>
</dbReference>
<dbReference type="CDD" id="cd02208">
    <property type="entry name" value="cupin_RmlC-like"/>
    <property type="match status" value="1"/>
</dbReference>